<dbReference type="SUPFAM" id="SSF57630">
    <property type="entry name" value="GLA-domain"/>
    <property type="match status" value="1"/>
</dbReference>
<feature type="signal peptide" evidence="9">
    <location>
        <begin position="1"/>
        <end position="22"/>
    </location>
</feature>
<dbReference type="PROSITE" id="PS00011">
    <property type="entry name" value="GLA_1"/>
    <property type="match status" value="1"/>
</dbReference>
<dbReference type="SMART" id="SM00179">
    <property type="entry name" value="EGF_CA"/>
    <property type="match status" value="2"/>
</dbReference>
<dbReference type="FunFam" id="4.10.740.10:FF:000001">
    <property type="entry name" value="vitamin K-dependent protein S"/>
    <property type="match status" value="1"/>
</dbReference>
<dbReference type="RefSeq" id="XP_054829802.1">
    <property type="nucleotide sequence ID" value="XM_054973827.1"/>
</dbReference>
<dbReference type="InterPro" id="IPR000152">
    <property type="entry name" value="EGF-type_Asp/Asn_hydroxyl_site"/>
</dbReference>
<dbReference type="GO" id="GO:0004252">
    <property type="term" value="F:serine-type endopeptidase activity"/>
    <property type="evidence" value="ECO:0007669"/>
    <property type="project" value="InterPro"/>
</dbReference>
<keyword evidence="3" id="KW-0964">Secreted</keyword>
<evidence type="ECO:0000259" key="10">
    <source>
        <dbReference type="PROSITE" id="PS50026"/>
    </source>
</evidence>
<evidence type="ECO:0000256" key="8">
    <source>
        <dbReference type="PROSITE-ProRule" id="PRU00076"/>
    </source>
</evidence>
<dbReference type="GO" id="GO:0005509">
    <property type="term" value="F:calcium ion binding"/>
    <property type="evidence" value="ECO:0007669"/>
    <property type="project" value="InterPro"/>
</dbReference>
<keyword evidence="2" id="KW-0301">Gamma-carboxyglutamic acid</keyword>
<dbReference type="GO" id="GO:0044469">
    <property type="term" value="P:venom-mediated blood coagulation"/>
    <property type="evidence" value="ECO:0007669"/>
    <property type="project" value="UniProtKB-ARBA"/>
</dbReference>
<reference evidence="14" key="1">
    <citation type="submission" date="2025-08" db="UniProtKB">
        <authorList>
            <consortium name="RefSeq"/>
        </authorList>
    </citation>
    <scope>IDENTIFICATION</scope>
    <source>
        <tissue evidence="14">Blood</tissue>
    </source>
</reference>
<dbReference type="PROSITE" id="PS50026">
    <property type="entry name" value="EGF_3"/>
    <property type="match status" value="1"/>
</dbReference>
<sequence length="406" mass="46052">MGTQKWTIWSVLFMFLFHQAELTVFLSAQEANKIIARSKRARLIFLEEILQGNLERECLEEICSYEEAREVFENTEETDKFWNGYFGGQQCSLNPCLHNGVCKDTIRSYTCSCIDGYEGRNCAFAKNECRHEMNVGCQHFCYPELKSYRCSCAQGYELVKGKFCVPLDQCACGKFEEDVQMKLIAAENINRGFPWQVLLLSSEGEGLCGGVLLKTSFVLTTAACALLSPVSAVIGNDRLHGARQFIYVNQVNIHLRYDNSTGKNNLAVLELETPSACNSSQLPICLPERDFAEHVLISQQVATLSGWKMEGNNLADSLAEFQILYLHENECAQTLNRTMITREFCGYSPKARREKLAGGSFSAVKYKGTWFLTGILESQGTEADERETFIFTKISRYMMWFKQIIE</sequence>
<evidence type="ECO:0000256" key="4">
    <source>
        <dbReference type="ARBA" id="ARBA00022536"/>
    </source>
</evidence>
<dbReference type="Pfam" id="PF00594">
    <property type="entry name" value="Gla"/>
    <property type="match status" value="1"/>
</dbReference>
<dbReference type="InterPro" id="IPR001254">
    <property type="entry name" value="Trypsin_dom"/>
</dbReference>
<accession>A0AA97KUC9</accession>
<dbReference type="PROSITE" id="PS01186">
    <property type="entry name" value="EGF_2"/>
    <property type="match status" value="1"/>
</dbReference>
<dbReference type="SMART" id="SM00069">
    <property type="entry name" value="GLA"/>
    <property type="match status" value="1"/>
</dbReference>
<dbReference type="GO" id="GO:0005615">
    <property type="term" value="C:extracellular space"/>
    <property type="evidence" value="ECO:0007669"/>
    <property type="project" value="TreeGrafter"/>
</dbReference>
<dbReference type="FunFam" id="2.10.25.10:FF:000162">
    <property type="entry name" value="Coagulation factor X (Predicted)"/>
    <property type="match status" value="1"/>
</dbReference>
<comment type="caution">
    <text evidence="8">Lacks conserved residue(s) required for the propagation of feature annotation.</text>
</comment>
<dbReference type="AlphaFoldDB" id="A0AA97KUC9"/>
<dbReference type="Gene3D" id="2.10.25.10">
    <property type="entry name" value="Laminin"/>
    <property type="match status" value="2"/>
</dbReference>
<dbReference type="Proteomes" id="UP001190640">
    <property type="component" value="Chromosome 3"/>
</dbReference>
<evidence type="ECO:0000259" key="11">
    <source>
        <dbReference type="PROSITE" id="PS50240"/>
    </source>
</evidence>
<dbReference type="PROSITE" id="PS50240">
    <property type="entry name" value="TRYPSIN_DOM"/>
    <property type="match status" value="1"/>
</dbReference>
<gene>
    <name evidence="14" type="primary">PROZ</name>
</gene>
<dbReference type="PROSITE" id="PS00010">
    <property type="entry name" value="ASX_HYDROXYL"/>
    <property type="match status" value="1"/>
</dbReference>
<evidence type="ECO:0000256" key="6">
    <source>
        <dbReference type="ARBA" id="ARBA00023157"/>
    </source>
</evidence>
<dbReference type="PANTHER" id="PTHR24278">
    <property type="entry name" value="COAGULATION FACTOR"/>
    <property type="match status" value="1"/>
</dbReference>
<dbReference type="KEGG" id="emc:129325870"/>
<keyword evidence="4 8" id="KW-0245">EGF-like domain</keyword>
<name>A0AA97KUC9_EUBMA</name>
<evidence type="ECO:0000313" key="14">
    <source>
        <dbReference type="RefSeq" id="XP_054829802.1"/>
    </source>
</evidence>
<evidence type="ECO:0000256" key="2">
    <source>
        <dbReference type="ARBA" id="ARBA00022479"/>
    </source>
</evidence>
<dbReference type="SMART" id="SM00181">
    <property type="entry name" value="EGF"/>
    <property type="match status" value="2"/>
</dbReference>
<dbReference type="PROSITE" id="PS00022">
    <property type="entry name" value="EGF_1"/>
    <property type="match status" value="1"/>
</dbReference>
<dbReference type="SMART" id="SM00020">
    <property type="entry name" value="Tryp_SPc"/>
    <property type="match status" value="1"/>
</dbReference>
<protein>
    <submittedName>
        <fullName evidence="14">Vitamin K-dependent protein Z</fullName>
    </submittedName>
</protein>
<evidence type="ECO:0000256" key="5">
    <source>
        <dbReference type="ARBA" id="ARBA00022837"/>
    </source>
</evidence>
<proteinExistence type="predicted"/>
<feature type="domain" description="EGF-like" evidence="10">
    <location>
        <begin position="87"/>
        <end position="123"/>
    </location>
</feature>
<dbReference type="Gene3D" id="4.10.740.10">
    <property type="entry name" value="Coagulation Factor IX"/>
    <property type="match status" value="1"/>
</dbReference>
<dbReference type="Pfam" id="PF00008">
    <property type="entry name" value="EGF"/>
    <property type="match status" value="1"/>
</dbReference>
<dbReference type="PROSITE" id="PS50998">
    <property type="entry name" value="GLA_2"/>
    <property type="match status" value="1"/>
</dbReference>
<evidence type="ECO:0000256" key="3">
    <source>
        <dbReference type="ARBA" id="ARBA00022525"/>
    </source>
</evidence>
<dbReference type="InterPro" id="IPR000294">
    <property type="entry name" value="GLA_domain"/>
</dbReference>
<dbReference type="CDD" id="cd00054">
    <property type="entry name" value="EGF_CA"/>
    <property type="match status" value="1"/>
</dbReference>
<dbReference type="InterPro" id="IPR012224">
    <property type="entry name" value="Pept_S1A_FX"/>
</dbReference>
<evidence type="ECO:0000256" key="7">
    <source>
        <dbReference type="ARBA" id="ARBA00023180"/>
    </source>
</evidence>
<dbReference type="CTD" id="8858"/>
<feature type="domain" description="Gla" evidence="12">
    <location>
        <begin position="41"/>
        <end position="87"/>
    </location>
</feature>
<comment type="subcellular location">
    <subcellularLocation>
        <location evidence="1">Secreted</location>
    </subcellularLocation>
</comment>
<dbReference type="InterPro" id="IPR050442">
    <property type="entry name" value="Peptidase_S1_coag_factors"/>
</dbReference>
<keyword evidence="6 8" id="KW-1015">Disulfide bond</keyword>
<dbReference type="GeneID" id="129325870"/>
<dbReference type="PANTHER" id="PTHR24278:SF20">
    <property type="entry name" value="VITAMIN K-DEPENDENT PROTEIN Z"/>
    <property type="match status" value="1"/>
</dbReference>
<dbReference type="FunFam" id="2.10.25.10:FF:000480">
    <property type="entry name" value="Protein Z, vitamin K-dependent plasma glycoprotein"/>
    <property type="match status" value="1"/>
</dbReference>
<evidence type="ECO:0000256" key="9">
    <source>
        <dbReference type="SAM" id="SignalP"/>
    </source>
</evidence>
<dbReference type="InterPro" id="IPR035972">
    <property type="entry name" value="GLA-like_dom_SF"/>
</dbReference>
<dbReference type="PRINTS" id="PR00001">
    <property type="entry name" value="GLABLOOD"/>
</dbReference>
<keyword evidence="7" id="KW-0325">Glycoprotein</keyword>
<dbReference type="InterPro" id="IPR009003">
    <property type="entry name" value="Peptidase_S1_PA"/>
</dbReference>
<dbReference type="InterPro" id="IPR017857">
    <property type="entry name" value="Coagulation_fac-like_Gla_dom"/>
</dbReference>
<keyword evidence="5" id="KW-0106">Calcium</keyword>
<feature type="disulfide bond" evidence="8">
    <location>
        <begin position="113"/>
        <end position="122"/>
    </location>
</feature>
<dbReference type="GO" id="GO:0007596">
    <property type="term" value="P:blood coagulation"/>
    <property type="evidence" value="ECO:0007669"/>
    <property type="project" value="InterPro"/>
</dbReference>
<keyword evidence="13" id="KW-1185">Reference proteome</keyword>
<dbReference type="Pfam" id="PF00089">
    <property type="entry name" value="Trypsin"/>
    <property type="match status" value="1"/>
</dbReference>
<feature type="domain" description="Peptidase S1" evidence="11">
    <location>
        <begin position="158"/>
        <end position="406"/>
    </location>
</feature>
<dbReference type="PIRSF" id="PIRSF001143">
    <property type="entry name" value="Factor_X"/>
    <property type="match status" value="1"/>
</dbReference>
<dbReference type="InterPro" id="IPR000742">
    <property type="entry name" value="EGF"/>
</dbReference>
<keyword evidence="9" id="KW-0732">Signal</keyword>
<dbReference type="SUPFAM" id="SSF57196">
    <property type="entry name" value="EGF/Laminin"/>
    <property type="match status" value="1"/>
</dbReference>
<dbReference type="SUPFAM" id="SSF50494">
    <property type="entry name" value="Trypsin-like serine proteases"/>
    <property type="match status" value="1"/>
</dbReference>
<evidence type="ECO:0000313" key="13">
    <source>
        <dbReference type="Proteomes" id="UP001190640"/>
    </source>
</evidence>
<evidence type="ECO:0000259" key="12">
    <source>
        <dbReference type="PROSITE" id="PS50998"/>
    </source>
</evidence>
<dbReference type="InterPro" id="IPR043504">
    <property type="entry name" value="Peptidase_S1_PA_chymotrypsin"/>
</dbReference>
<feature type="chain" id="PRO_5041641441" evidence="9">
    <location>
        <begin position="23"/>
        <end position="406"/>
    </location>
</feature>
<dbReference type="GO" id="GO:0006508">
    <property type="term" value="P:proteolysis"/>
    <property type="evidence" value="ECO:0007669"/>
    <property type="project" value="InterPro"/>
</dbReference>
<evidence type="ECO:0000256" key="1">
    <source>
        <dbReference type="ARBA" id="ARBA00004613"/>
    </source>
</evidence>
<dbReference type="Gene3D" id="2.40.10.10">
    <property type="entry name" value="Trypsin-like serine proteases"/>
    <property type="match status" value="2"/>
</dbReference>
<organism evidence="13 14">
    <name type="scientific">Eublepharis macularius</name>
    <name type="common">Leopard gecko</name>
    <name type="synonym">Cyrtodactylus macularius</name>
    <dbReference type="NCBI Taxonomy" id="481883"/>
    <lineage>
        <taxon>Eukaryota</taxon>
        <taxon>Metazoa</taxon>
        <taxon>Chordata</taxon>
        <taxon>Craniata</taxon>
        <taxon>Vertebrata</taxon>
        <taxon>Euteleostomi</taxon>
        <taxon>Lepidosauria</taxon>
        <taxon>Squamata</taxon>
        <taxon>Bifurcata</taxon>
        <taxon>Gekkota</taxon>
        <taxon>Eublepharidae</taxon>
        <taxon>Eublepharinae</taxon>
        <taxon>Eublepharis</taxon>
    </lineage>
</organism>
<dbReference type="InterPro" id="IPR001881">
    <property type="entry name" value="EGF-like_Ca-bd_dom"/>
</dbReference>